<accession>A0ACC1J932</accession>
<dbReference type="EMBL" id="JANBPW010001996">
    <property type="protein sequence ID" value="KAJ1942330.1"/>
    <property type="molecule type" value="Genomic_DNA"/>
</dbReference>
<reference evidence="1" key="1">
    <citation type="submission" date="2022-07" db="EMBL/GenBank/DDBJ databases">
        <title>Phylogenomic reconstructions and comparative analyses of Kickxellomycotina fungi.</title>
        <authorList>
            <person name="Reynolds N.K."/>
            <person name="Stajich J.E."/>
            <person name="Barry K."/>
            <person name="Grigoriev I.V."/>
            <person name="Crous P."/>
            <person name="Smith M.E."/>
        </authorList>
    </citation>
    <scope>NUCLEOTIDE SEQUENCE</scope>
    <source>
        <strain evidence="1">NRRL 5244</strain>
    </source>
</reference>
<organism evidence="1 2">
    <name type="scientific">Linderina macrospora</name>
    <dbReference type="NCBI Taxonomy" id="4868"/>
    <lineage>
        <taxon>Eukaryota</taxon>
        <taxon>Fungi</taxon>
        <taxon>Fungi incertae sedis</taxon>
        <taxon>Zoopagomycota</taxon>
        <taxon>Kickxellomycotina</taxon>
        <taxon>Kickxellomycetes</taxon>
        <taxon>Kickxellales</taxon>
        <taxon>Kickxellaceae</taxon>
        <taxon>Linderina</taxon>
    </lineage>
</organism>
<sequence length="786" mass="87023">MLFKLHELLSKLRLERYIVKVTASEIVFDLPLAKDARGESLVINAPAMLRWRQKHLMVAAGYSWAAISDGKASTASMTQYSGSVPDSRSSSGDDLHSAWTESTASMQALRDDFAEQEARPSKDSTAFFKFSTGSVQATALRTPSMTTDRRAEELQPSSPGFKLRRLAVGGDMSAFLSEDLSHMPSPQPSFEIRLEWPELSMDLRTQLAVDEAKAWFAHIVHRARVVKQGFSSHAESDATSHTGQRVNLHAHALINMVFADVQARIFVDRAVYGVRPFVPHATTAKSKDRDEAIVLRVPRVRMQVKGNLLDPQTQYQHNDADSSDSSGDESYATGRGTMSRHASKSVDTPPTSKPAKPLVDRLLVLMPHICFNIETSPISAAWESLNQPKQEDEDADADTDAVEEQEGRQSKRRLFKVTHGIHGSGTVDLHIGPAADLSLRPRMDADIDLRLSTVAAMLREYDFNKWLAMQPLWLVTRLTRLAGLSYNTGGPEAAATTTDDGQGKYAMEPIEQRRRNLTATVRAAFKHVRWTVLACDNEEDVRSGIEHGMQLSFSSGHIDVRANGGSLASPHQFGFRPDAAKVTLNLECDRAKMFMLSAVPLAMAHDGTVDQPVPDDFCAADLCGSLPDSVQSHIVLLSPRFNFSSCSLAPYRSRMIIDLTTTEFNGEASVSSVYRWAVFMHHLKYSSRRKKLARRMATQIELPSPPDDMLVSINTDVLHLDGNLVSPLFCDLDKGLLESLPVGLDEDNESVSKHESPRLKLKVPKAQLTMQKSTKGTDNDMVLEFK</sequence>
<feature type="non-terminal residue" evidence="1">
    <location>
        <position position="786"/>
    </location>
</feature>
<proteinExistence type="predicted"/>
<name>A0ACC1J932_9FUNG</name>
<evidence type="ECO:0000313" key="1">
    <source>
        <dbReference type="EMBL" id="KAJ1942330.1"/>
    </source>
</evidence>
<dbReference type="Proteomes" id="UP001150603">
    <property type="component" value="Unassembled WGS sequence"/>
</dbReference>
<keyword evidence="2" id="KW-1185">Reference proteome</keyword>
<comment type="caution">
    <text evidence="1">The sequence shown here is derived from an EMBL/GenBank/DDBJ whole genome shotgun (WGS) entry which is preliminary data.</text>
</comment>
<gene>
    <name evidence="1" type="ORF">FBU59_003229</name>
</gene>
<evidence type="ECO:0000313" key="2">
    <source>
        <dbReference type="Proteomes" id="UP001150603"/>
    </source>
</evidence>
<protein>
    <submittedName>
        <fullName evidence="1">Uncharacterized protein</fullName>
    </submittedName>
</protein>